<evidence type="ECO:0000256" key="2">
    <source>
        <dbReference type="ARBA" id="ARBA00022692"/>
    </source>
</evidence>
<feature type="transmembrane region" description="Helical" evidence="5">
    <location>
        <begin position="12"/>
        <end position="36"/>
    </location>
</feature>
<evidence type="ECO:0000256" key="1">
    <source>
        <dbReference type="ARBA" id="ARBA00004141"/>
    </source>
</evidence>
<evidence type="ECO:0000313" key="6">
    <source>
        <dbReference type="EMBL" id="MDA5094925.1"/>
    </source>
</evidence>
<dbReference type="InterPro" id="IPR023380">
    <property type="entry name" value="DsbB-like_sf"/>
</dbReference>
<dbReference type="RefSeq" id="WP_271054632.1">
    <property type="nucleotide sequence ID" value="NZ_JAQIIO010000006.1"/>
</dbReference>
<dbReference type="Gene3D" id="1.20.1550.10">
    <property type="entry name" value="DsbB-like"/>
    <property type="match status" value="1"/>
</dbReference>
<dbReference type="SUPFAM" id="SSF158442">
    <property type="entry name" value="DsbB-like"/>
    <property type="match status" value="1"/>
</dbReference>
<reference evidence="6 7" key="1">
    <citation type="submission" date="2023-01" db="EMBL/GenBank/DDBJ databases">
        <authorList>
            <person name="Yoon J.-W."/>
        </authorList>
    </citation>
    <scope>NUCLEOTIDE SEQUENCE [LARGE SCALE GENOMIC DNA]</scope>
    <source>
        <strain evidence="6 7">KMU-50</strain>
    </source>
</reference>
<evidence type="ECO:0000256" key="3">
    <source>
        <dbReference type="ARBA" id="ARBA00022989"/>
    </source>
</evidence>
<accession>A0ABT4W351</accession>
<name>A0ABT4W351_9RHOB</name>
<keyword evidence="3 5" id="KW-1133">Transmembrane helix</keyword>
<dbReference type="Proteomes" id="UP001528040">
    <property type="component" value="Unassembled WGS sequence"/>
</dbReference>
<comment type="subcellular location">
    <subcellularLocation>
        <location evidence="1">Membrane</location>
        <topology evidence="1">Multi-pass membrane protein</topology>
    </subcellularLocation>
</comment>
<dbReference type="InterPro" id="IPR024199">
    <property type="entry name" value="Uncharacterised_DsbB"/>
</dbReference>
<dbReference type="InterPro" id="IPR003752">
    <property type="entry name" value="DiS_bond_form_DsbB/BdbC"/>
</dbReference>
<evidence type="ECO:0000256" key="5">
    <source>
        <dbReference type="SAM" id="Phobius"/>
    </source>
</evidence>
<sequence length="167" mass="17774">MNMIRNLTFTKLVILATAGSIFVLGGAFIFQALGYAPCKLCLWQRWPHAAAIVFGGAALASQKRILAWLGAASAATTSATGVYHSGVERALWEGPTTCSGSSNIGSMSADDLLNSIMTAPLVRCDEIPWRVSDMIPLEILDITMANLNALGSAVFAILWIMAVRKAD</sequence>
<comment type="caution">
    <text evidence="6">The sequence shown here is derived from an EMBL/GenBank/DDBJ whole genome shotgun (WGS) entry which is preliminary data.</text>
</comment>
<keyword evidence="2 5" id="KW-0812">Transmembrane</keyword>
<gene>
    <name evidence="6" type="ORF">O2N63_12600</name>
</gene>
<protein>
    <submittedName>
        <fullName evidence="6">Disulfide bond formation protein B</fullName>
    </submittedName>
</protein>
<dbReference type="Pfam" id="PF02600">
    <property type="entry name" value="DsbB"/>
    <property type="match status" value="1"/>
</dbReference>
<evidence type="ECO:0000313" key="7">
    <source>
        <dbReference type="Proteomes" id="UP001528040"/>
    </source>
</evidence>
<keyword evidence="4 5" id="KW-0472">Membrane</keyword>
<keyword evidence="7" id="KW-1185">Reference proteome</keyword>
<dbReference type="EMBL" id="JAQIIO010000006">
    <property type="protein sequence ID" value="MDA5094925.1"/>
    <property type="molecule type" value="Genomic_DNA"/>
</dbReference>
<feature type="transmembrane region" description="Helical" evidence="5">
    <location>
        <begin position="142"/>
        <end position="163"/>
    </location>
</feature>
<proteinExistence type="predicted"/>
<organism evidence="6 7">
    <name type="scientific">Aliiroseovarius salicola</name>
    <dbReference type="NCBI Taxonomy" id="3009082"/>
    <lineage>
        <taxon>Bacteria</taxon>
        <taxon>Pseudomonadati</taxon>
        <taxon>Pseudomonadota</taxon>
        <taxon>Alphaproteobacteria</taxon>
        <taxon>Rhodobacterales</taxon>
        <taxon>Paracoccaceae</taxon>
        <taxon>Aliiroseovarius</taxon>
    </lineage>
</organism>
<dbReference type="PIRSF" id="PIRSF033913">
    <property type="entry name" value="S-S_format_DsbB"/>
    <property type="match status" value="1"/>
</dbReference>
<evidence type="ECO:0000256" key="4">
    <source>
        <dbReference type="ARBA" id="ARBA00023136"/>
    </source>
</evidence>